<evidence type="ECO:0000313" key="18">
    <source>
        <dbReference type="Proteomes" id="UP000190811"/>
    </source>
</evidence>
<evidence type="ECO:0000256" key="1">
    <source>
        <dbReference type="ARBA" id="ARBA00001971"/>
    </source>
</evidence>
<keyword evidence="9" id="KW-0349">Heme</keyword>
<evidence type="ECO:0000256" key="13">
    <source>
        <dbReference type="ARBA" id="ARBA00022989"/>
    </source>
</evidence>
<dbReference type="SUPFAM" id="SSF81343">
    <property type="entry name" value="Fumarate reductase respiratory complex transmembrane subunits"/>
    <property type="match status" value="1"/>
</dbReference>
<evidence type="ECO:0000256" key="12">
    <source>
        <dbReference type="ARBA" id="ARBA00022982"/>
    </source>
</evidence>
<keyword evidence="13 16" id="KW-1133">Transmembrane helix</keyword>
<evidence type="ECO:0000256" key="7">
    <source>
        <dbReference type="ARBA" id="ARBA00022448"/>
    </source>
</evidence>
<name>A0A1S6XS34_BARSR</name>
<feature type="transmembrane region" description="Helical" evidence="16">
    <location>
        <begin position="79"/>
        <end position="98"/>
    </location>
</feature>
<dbReference type="EMBL" id="CP019789">
    <property type="protein sequence ID" value="AQX31427.1"/>
    <property type="molecule type" value="Genomic_DNA"/>
</dbReference>
<proteinExistence type="predicted"/>
<evidence type="ECO:0000256" key="2">
    <source>
        <dbReference type="ARBA" id="ARBA00004050"/>
    </source>
</evidence>
<dbReference type="Pfam" id="PF01127">
    <property type="entry name" value="Sdh_cyt"/>
    <property type="match status" value="1"/>
</dbReference>
<comment type="subunit">
    <text evidence="5">Part of an enzyme complex containing four subunits: a flavoprotein, an iron-sulfur protein, plus two membrane-anchoring proteins, SdhC and SdhD.</text>
</comment>
<dbReference type="GO" id="GO:0020037">
    <property type="term" value="F:heme binding"/>
    <property type="evidence" value="ECO:0007669"/>
    <property type="project" value="InterPro"/>
</dbReference>
<comment type="pathway">
    <text evidence="4">Carbohydrate metabolism; tricarboxylic acid cycle.</text>
</comment>
<gene>
    <name evidence="17" type="ORF">BscR1v2_015220</name>
</gene>
<dbReference type="CDD" id="cd03495">
    <property type="entry name" value="SQR_TypeC_SdhD_like"/>
    <property type="match status" value="1"/>
</dbReference>
<evidence type="ECO:0000256" key="16">
    <source>
        <dbReference type="SAM" id="Phobius"/>
    </source>
</evidence>
<dbReference type="Proteomes" id="UP000190811">
    <property type="component" value="Chromosome"/>
</dbReference>
<dbReference type="UniPathway" id="UPA00223"/>
<keyword evidence="14" id="KW-0408">Iron</keyword>
<dbReference type="STRING" id="687861.BscR1v2_015220"/>
<evidence type="ECO:0000256" key="10">
    <source>
        <dbReference type="ARBA" id="ARBA00022692"/>
    </source>
</evidence>
<keyword evidence="8" id="KW-0816">Tricarboxylic acid cycle</keyword>
<sequence length="146" mass="16577">MRNLGYWIWVVLIGDGEKYEKDFRTEFGKVRGFGSAHEGTGHFWLENLTGFTSVLLWIFFIVLVISLVGEGYDVIYARLSHPIVAVLMGLMTFSSLYYMKLGMQVVIEDYIPHGNLRILFLVLNTLFCCVLGGFIIFALLKIVLGV</sequence>
<evidence type="ECO:0000256" key="5">
    <source>
        <dbReference type="ARBA" id="ARBA00011558"/>
    </source>
</evidence>
<comment type="function">
    <text evidence="2">Membrane-anchoring subunit of succinate dehydrogenase (SDH).</text>
</comment>
<evidence type="ECO:0000256" key="14">
    <source>
        <dbReference type="ARBA" id="ARBA00023004"/>
    </source>
</evidence>
<evidence type="ECO:0000256" key="3">
    <source>
        <dbReference type="ARBA" id="ARBA00004141"/>
    </source>
</evidence>
<feature type="transmembrane region" description="Helical" evidence="16">
    <location>
        <begin position="118"/>
        <end position="140"/>
    </location>
</feature>
<dbReference type="Gene3D" id="1.20.1300.10">
    <property type="entry name" value="Fumarate reductase/succinate dehydrogenase, transmembrane subunit"/>
    <property type="match status" value="1"/>
</dbReference>
<organism evidence="17 18">
    <name type="scientific">Bartonella schoenbuchensis (strain DSM 13525 / NCTC 13165 / R1)</name>
    <dbReference type="NCBI Taxonomy" id="687861"/>
    <lineage>
        <taxon>Bacteria</taxon>
        <taxon>Pseudomonadati</taxon>
        <taxon>Pseudomonadota</taxon>
        <taxon>Alphaproteobacteria</taxon>
        <taxon>Hyphomicrobiales</taxon>
        <taxon>Bartonellaceae</taxon>
        <taxon>Bartonella</taxon>
    </lineage>
</organism>
<feature type="transmembrane region" description="Helical" evidence="16">
    <location>
        <begin position="48"/>
        <end position="67"/>
    </location>
</feature>
<dbReference type="InterPro" id="IPR034804">
    <property type="entry name" value="SQR/QFR_C/D"/>
</dbReference>
<keyword evidence="7" id="KW-0813">Transport</keyword>
<evidence type="ECO:0000313" key="17">
    <source>
        <dbReference type="EMBL" id="AQX31427.1"/>
    </source>
</evidence>
<dbReference type="GO" id="GO:0046872">
    <property type="term" value="F:metal ion binding"/>
    <property type="evidence" value="ECO:0007669"/>
    <property type="project" value="UniProtKB-KW"/>
</dbReference>
<keyword evidence="15 16" id="KW-0472">Membrane</keyword>
<dbReference type="AlphaFoldDB" id="A0A1S6XS34"/>
<evidence type="ECO:0000256" key="15">
    <source>
        <dbReference type="ARBA" id="ARBA00023136"/>
    </source>
</evidence>
<dbReference type="InterPro" id="IPR000701">
    <property type="entry name" value="SuccDH_FuR_B_TM-su"/>
</dbReference>
<dbReference type="GO" id="GO:0006099">
    <property type="term" value="P:tricarboxylic acid cycle"/>
    <property type="evidence" value="ECO:0007669"/>
    <property type="project" value="UniProtKB-UniPathway"/>
</dbReference>
<reference evidence="18" key="1">
    <citation type="journal article" date="2017" name="Genome Biol. Evol.">
        <title>Evolutionary Dynamics of Pathoadaptation Revealed by Three Independent Acquisitions of the VirB/D4 Type IV Secretion System in Bartonella.</title>
        <authorList>
            <person name="Harms A."/>
            <person name="Segers F.H."/>
            <person name="Quebatte M."/>
            <person name="Mistl C."/>
            <person name="Manfredi P."/>
            <person name="Korner J."/>
            <person name="Chomel B.B."/>
            <person name="Kosoy M."/>
            <person name="Maruyama S."/>
            <person name="Engel P."/>
            <person name="Dehio C."/>
        </authorList>
    </citation>
    <scope>NUCLEOTIDE SEQUENCE [LARGE SCALE GENOMIC DNA]</scope>
    <source>
        <strain evidence="18">R1</strain>
    </source>
</reference>
<evidence type="ECO:0000256" key="8">
    <source>
        <dbReference type="ARBA" id="ARBA00022532"/>
    </source>
</evidence>
<keyword evidence="10 16" id="KW-0812">Transmembrane</keyword>
<accession>A0A1S6XS34</accession>
<dbReference type="NCBIfam" id="TIGR02968">
    <property type="entry name" value="succ_dehyd_anc"/>
    <property type="match status" value="1"/>
</dbReference>
<protein>
    <recommendedName>
        <fullName evidence="6">Succinate dehydrogenase hydrophobic membrane anchor subunit</fullName>
    </recommendedName>
</protein>
<evidence type="ECO:0000256" key="4">
    <source>
        <dbReference type="ARBA" id="ARBA00005163"/>
    </source>
</evidence>
<evidence type="ECO:0000256" key="9">
    <source>
        <dbReference type="ARBA" id="ARBA00022617"/>
    </source>
</evidence>
<keyword evidence="11" id="KW-0479">Metal-binding</keyword>
<dbReference type="InterPro" id="IPR014312">
    <property type="entry name" value="Succ_DH_anchor"/>
</dbReference>
<evidence type="ECO:0000256" key="6">
    <source>
        <dbReference type="ARBA" id="ARBA00019425"/>
    </source>
</evidence>
<dbReference type="GO" id="GO:0016020">
    <property type="term" value="C:membrane"/>
    <property type="evidence" value="ECO:0007669"/>
    <property type="project" value="UniProtKB-SubCell"/>
</dbReference>
<comment type="cofactor">
    <cofactor evidence="1">
        <name>heme</name>
        <dbReference type="ChEBI" id="CHEBI:30413"/>
    </cofactor>
</comment>
<comment type="subcellular location">
    <subcellularLocation>
        <location evidence="3">Membrane</location>
        <topology evidence="3">Multi-pass membrane protein</topology>
    </subcellularLocation>
</comment>
<keyword evidence="12" id="KW-0249">Electron transport</keyword>
<evidence type="ECO:0000256" key="11">
    <source>
        <dbReference type="ARBA" id="ARBA00022723"/>
    </source>
</evidence>